<keyword evidence="1" id="KW-0694">RNA-binding</keyword>
<keyword evidence="3" id="KW-0812">Transmembrane</keyword>
<dbReference type="SUPFAM" id="SSF54791">
    <property type="entry name" value="Eukaryotic type KH-domain (KH-domain type I)"/>
    <property type="match status" value="1"/>
</dbReference>
<dbReference type="InterPro" id="IPR032008">
    <property type="entry name" value="APD1-4_N"/>
</dbReference>
<evidence type="ECO:0000313" key="6">
    <source>
        <dbReference type="Proteomes" id="UP000078541"/>
    </source>
</evidence>
<dbReference type="InterPro" id="IPR004087">
    <property type="entry name" value="KH_dom"/>
</dbReference>
<feature type="region of interest" description="Disordered" evidence="2">
    <location>
        <begin position="676"/>
        <end position="696"/>
    </location>
</feature>
<dbReference type="Proteomes" id="UP000078541">
    <property type="component" value="Unassembled WGS sequence"/>
</dbReference>
<dbReference type="Pfam" id="PF16040">
    <property type="entry name" value="APD1-4_N"/>
    <property type="match status" value="1"/>
</dbReference>
<feature type="transmembrane region" description="Helical" evidence="3">
    <location>
        <begin position="346"/>
        <end position="367"/>
    </location>
</feature>
<gene>
    <name evidence="5" type="ORF">ALC56_11903</name>
</gene>
<dbReference type="GO" id="GO:0003723">
    <property type="term" value="F:RNA binding"/>
    <property type="evidence" value="ECO:0007669"/>
    <property type="project" value="UniProtKB-UniRule"/>
</dbReference>
<dbReference type="InterPro" id="IPR032010">
    <property type="entry name" value="APD1-4_M"/>
</dbReference>
<proteinExistence type="predicted"/>
<dbReference type="InterPro" id="IPR004088">
    <property type="entry name" value="KH_dom_type_1"/>
</dbReference>
<evidence type="ECO:0000256" key="3">
    <source>
        <dbReference type="SAM" id="Phobius"/>
    </source>
</evidence>
<dbReference type="GO" id="GO:0010468">
    <property type="term" value="P:regulation of gene expression"/>
    <property type="evidence" value="ECO:0007669"/>
    <property type="project" value="UniProtKB-ARBA"/>
</dbReference>
<keyword evidence="6" id="KW-1185">Reference proteome</keyword>
<dbReference type="PROSITE" id="PS50084">
    <property type="entry name" value="KH_TYPE_1"/>
    <property type="match status" value="1"/>
</dbReference>
<dbReference type="Gene3D" id="3.30.1370.10">
    <property type="entry name" value="K Homology domain, type 1"/>
    <property type="match status" value="1"/>
</dbReference>
<keyword evidence="3" id="KW-0472">Membrane</keyword>
<feature type="transmembrane region" description="Helical" evidence="3">
    <location>
        <begin position="832"/>
        <end position="851"/>
    </location>
</feature>
<dbReference type="InterPro" id="IPR009097">
    <property type="entry name" value="Cyclic_Pdiesterase"/>
</dbReference>
<name>A0A195F0Z6_9HYME</name>
<dbReference type="PANTHER" id="PTHR39077">
    <property type="entry name" value="DUF4793 DOMAIN-CONTAINING PROTEIN"/>
    <property type="match status" value="1"/>
</dbReference>
<accession>A0A195F0Z6</accession>
<feature type="domain" description="K Homology" evidence="4">
    <location>
        <begin position="57"/>
        <end position="125"/>
    </location>
</feature>
<dbReference type="SUPFAM" id="SSF55144">
    <property type="entry name" value="LigT-like"/>
    <property type="match status" value="1"/>
</dbReference>
<dbReference type="PANTHER" id="PTHR39077:SF2">
    <property type="entry name" value="E3 UBIQUITIN-PROTEIN LIGASE APD1-4 MIDDLE DOMAIN-CONTAINING PROTEIN"/>
    <property type="match status" value="1"/>
</dbReference>
<dbReference type="InterPro" id="IPR036612">
    <property type="entry name" value="KH_dom_type_1_sf"/>
</dbReference>
<protein>
    <submittedName>
        <fullName evidence="5">Activating signal cointegrator 1 complex subunit 1</fullName>
    </submittedName>
</protein>
<dbReference type="InterPro" id="IPR019510">
    <property type="entry name" value="AKAP7-like_phosphoesterase"/>
</dbReference>
<sequence length="852" mass="98784">MDVLEPELIWVNGRCYRFYENTAWKNIHTSAPYMEDKESICSNEESETDIEIIPHDTLFKHTFYVPKIFYSHIIGTKGLTRKKLEHDTRTTIDIPKKGKDGNIVITARERKAIISARHRIDLLIEASKKKIHYTHFLSIPLNKKEIIDKYISFKNDILEKYKKTTHNIDESLFQNPSKLHLTIGMLKLFDDNEKKHAIDALTNCKENIIDPILEETGSINIQLQGVACMNDDPTDVKVLFAQIASNEKLQELVDKVAEYFIDIGLMEKEYEKIKLHVTLMNTTFKDDYSARFKERYDANEILKVHKDILFGKTILNQIDISELHTVTKDNYYKSIGIAEMDIVRRLIILCMLTAVLPFLLIIIPLYLRHIFYADVAYAVTESDIIEINDGISTIFCSEHTLKMNGTFNAFQMTHRPEIASKRKHIRLKKSMNLPDDTLEYWGFYLLKSATVALSVCSRFEGASILVVKGEKNLRTCGLLEHNINKQSQEIFFPDANKQVKILYESNAQEIDSKETTTIELTKPIHNISEVDKSAVNTSSENERISETNLENLGTRAYITNEKLMKSLKHLETLYHTTTSYLDKYVGDQQESMNNNTRKERHIKRRMVNTNKTKRIKQRRKGVYNYNKKMRIQKLQETLNSDIINDRKEQEIKERNEMDTKRFKRSRELIKPSSLLDQGIKHGGNADKNYTSDSNEESSISSFETDLLNCYNGEILLAHEFQPSDQCTNISYLLNNKHIQANHHIEQDGYYYYIFYSDNDIVSNDIYAIFDIYKPTFQYENVTKSCINQTECSFHINPLSADRVIVEIPTKDGIEHNEMDDAGILISICQPRMGAYMIFPIAILLLILSCAFI</sequence>
<dbReference type="EMBL" id="KQ981891">
    <property type="protein sequence ID" value="KYN33827.1"/>
    <property type="molecule type" value="Genomic_DNA"/>
</dbReference>
<dbReference type="Pfam" id="PF10469">
    <property type="entry name" value="AKAP7_NLS"/>
    <property type="match status" value="1"/>
</dbReference>
<evidence type="ECO:0000256" key="1">
    <source>
        <dbReference type="PROSITE-ProRule" id="PRU00117"/>
    </source>
</evidence>
<dbReference type="Pfam" id="PF00013">
    <property type="entry name" value="KH_1"/>
    <property type="match status" value="1"/>
</dbReference>
<evidence type="ECO:0000256" key="2">
    <source>
        <dbReference type="SAM" id="MobiDB-lite"/>
    </source>
</evidence>
<keyword evidence="3" id="KW-1133">Transmembrane helix</keyword>
<dbReference type="AlphaFoldDB" id="A0A195F0Z6"/>
<evidence type="ECO:0000259" key="4">
    <source>
        <dbReference type="SMART" id="SM00322"/>
    </source>
</evidence>
<dbReference type="Gene3D" id="3.90.1140.10">
    <property type="entry name" value="Cyclic phosphodiesterase"/>
    <property type="match status" value="1"/>
</dbReference>
<reference evidence="5 6" key="1">
    <citation type="submission" date="2016-03" db="EMBL/GenBank/DDBJ databases">
        <title>Trachymyrmex septentrionalis WGS genome.</title>
        <authorList>
            <person name="Nygaard S."/>
            <person name="Hu H."/>
            <person name="Boomsma J."/>
            <person name="Zhang G."/>
        </authorList>
    </citation>
    <scope>NUCLEOTIDE SEQUENCE [LARGE SCALE GENOMIC DNA]</scope>
    <source>
        <strain evidence="5">Tsep2-gDNA-1</strain>
        <tissue evidence="5">Whole body</tissue>
    </source>
</reference>
<dbReference type="InterPro" id="IPR047538">
    <property type="entry name" value="KH-I_ASCC1"/>
</dbReference>
<dbReference type="SMART" id="SM00322">
    <property type="entry name" value="KH"/>
    <property type="match status" value="1"/>
</dbReference>
<evidence type="ECO:0000313" key="5">
    <source>
        <dbReference type="EMBL" id="KYN33827.1"/>
    </source>
</evidence>
<dbReference type="CDD" id="cd22419">
    <property type="entry name" value="KH-I_ASCC1"/>
    <property type="match status" value="1"/>
</dbReference>
<dbReference type="Pfam" id="PF16041">
    <property type="entry name" value="APD1-4_M"/>
    <property type="match status" value="1"/>
</dbReference>
<organism evidence="5 6">
    <name type="scientific">Trachymyrmex septentrionalis</name>
    <dbReference type="NCBI Taxonomy" id="34720"/>
    <lineage>
        <taxon>Eukaryota</taxon>
        <taxon>Metazoa</taxon>
        <taxon>Ecdysozoa</taxon>
        <taxon>Arthropoda</taxon>
        <taxon>Hexapoda</taxon>
        <taxon>Insecta</taxon>
        <taxon>Pterygota</taxon>
        <taxon>Neoptera</taxon>
        <taxon>Endopterygota</taxon>
        <taxon>Hymenoptera</taxon>
        <taxon>Apocrita</taxon>
        <taxon>Aculeata</taxon>
        <taxon>Formicoidea</taxon>
        <taxon>Formicidae</taxon>
        <taxon>Myrmicinae</taxon>
        <taxon>Trachymyrmex</taxon>
    </lineage>
</organism>